<feature type="non-terminal residue" evidence="1">
    <location>
        <position position="61"/>
    </location>
</feature>
<dbReference type="Proteomes" id="UP000712157">
    <property type="component" value="Unassembled WGS sequence"/>
</dbReference>
<evidence type="ECO:0000313" key="1">
    <source>
        <dbReference type="EMBL" id="MBU9739276.1"/>
    </source>
</evidence>
<reference evidence="1" key="1">
    <citation type="submission" date="2021-06" db="EMBL/GenBank/DDBJ databases">
        <title>Description of novel taxa of the family Lachnospiraceae.</title>
        <authorList>
            <person name="Chaplin A.V."/>
            <person name="Sokolova S.R."/>
            <person name="Pikina A.P."/>
            <person name="Korzhanova M."/>
            <person name="Belova V."/>
            <person name="Korostin D."/>
            <person name="Efimov B.A."/>
        </authorList>
    </citation>
    <scope>NUCLEOTIDE SEQUENCE</scope>
    <source>
        <strain evidence="1">ASD5720</strain>
    </source>
</reference>
<name>A0A949NG67_9FIRM</name>
<gene>
    <name evidence="1" type="ORF">KTH89_22345</name>
</gene>
<proteinExistence type="predicted"/>
<accession>A0A949NG67</accession>
<protein>
    <submittedName>
        <fullName evidence="1">Uncharacterized protein</fullName>
    </submittedName>
</protein>
<keyword evidence="2" id="KW-1185">Reference proteome</keyword>
<organism evidence="1 2">
    <name type="scientific">Diplocloster agilis</name>
    <dbReference type="NCBI Taxonomy" id="2850323"/>
    <lineage>
        <taxon>Bacteria</taxon>
        <taxon>Bacillati</taxon>
        <taxon>Bacillota</taxon>
        <taxon>Clostridia</taxon>
        <taxon>Lachnospirales</taxon>
        <taxon>Lachnospiraceae</taxon>
        <taxon>Diplocloster</taxon>
    </lineage>
</organism>
<dbReference type="AlphaFoldDB" id="A0A949NG67"/>
<comment type="caution">
    <text evidence="1">The sequence shown here is derived from an EMBL/GenBank/DDBJ whole genome shotgun (WGS) entry which is preliminary data.</text>
</comment>
<sequence>MEYDHCSGFFPSIGKCAYGRKNPPGDRTQCCQLKIKKVLDKVVKMCSEAINYKIIDCEGVL</sequence>
<dbReference type="EMBL" id="JAHQCW010000055">
    <property type="protein sequence ID" value="MBU9739276.1"/>
    <property type="molecule type" value="Genomic_DNA"/>
</dbReference>
<evidence type="ECO:0000313" key="2">
    <source>
        <dbReference type="Proteomes" id="UP000712157"/>
    </source>
</evidence>